<keyword evidence="2" id="KW-1185">Reference proteome</keyword>
<organism evidence="1 2">
    <name type="scientific">uncultured phage cr53_1</name>
    <dbReference type="NCBI Taxonomy" id="2772080"/>
    <lineage>
        <taxon>Viruses</taxon>
        <taxon>Duplodnaviria</taxon>
        <taxon>Heunggongvirae</taxon>
        <taxon>Uroviricota</taxon>
        <taxon>Caudoviricetes</taxon>
        <taxon>Crassvirales</taxon>
        <taxon>Suoliviridae</taxon>
        <taxon>Loutivirinae</taxon>
        <taxon>Blohavirus</taxon>
        <taxon>Blohavirus americanus</taxon>
    </lineage>
</organism>
<protein>
    <submittedName>
        <fullName evidence="1">Chaperonin</fullName>
    </submittedName>
</protein>
<dbReference type="EMBL" id="MT774396">
    <property type="protein sequence ID" value="QOR56720.1"/>
    <property type="molecule type" value="Genomic_DNA"/>
</dbReference>
<evidence type="ECO:0000313" key="1">
    <source>
        <dbReference type="EMBL" id="QOR56720.1"/>
    </source>
</evidence>
<dbReference type="RefSeq" id="YP_010112172.1">
    <property type="nucleotide sequence ID" value="NC_055889.1"/>
</dbReference>
<reference evidence="1 2" key="1">
    <citation type="submission" date="2020-07" db="EMBL/GenBank/DDBJ databases">
        <title>Taxonomic proposal: Crassvirales, a new order of highly abundant and diverse bacterial viruses.</title>
        <authorList>
            <person name="Shkoporov A.N."/>
            <person name="Stockdale S.R."/>
            <person name="Guerin E."/>
            <person name="Ross R.P."/>
            <person name="Hill C."/>
        </authorList>
    </citation>
    <scope>NUCLEOTIDE SEQUENCE [LARGE SCALE GENOMIC DNA]</scope>
</reference>
<dbReference type="KEGG" id="vg:65130637"/>
<accession>A0A7M1RUL5</accession>
<dbReference type="Proteomes" id="UP000593713">
    <property type="component" value="Segment"/>
</dbReference>
<name>A0A7M1RUL5_9CAUD</name>
<evidence type="ECO:0000313" key="2">
    <source>
        <dbReference type="Proteomes" id="UP000593713"/>
    </source>
</evidence>
<sequence>MEDKVLETVVNGIKYTMLKDVLVKPLEPVMVTKEITEQIPTGEVDEDGFNKYDTRTETKEVESEYSTGIVLKIPTCLTECEYKVGDTIVYNKKFAKDFDLFKDSQLVKPYDIIAISNTI</sequence>
<dbReference type="GeneID" id="65130637"/>
<proteinExistence type="predicted"/>